<feature type="transmembrane region" description="Helical" evidence="2">
    <location>
        <begin position="18"/>
        <end position="39"/>
    </location>
</feature>
<keyword evidence="2" id="KW-0812">Transmembrane</keyword>
<accession>A0A921KE32</accession>
<evidence type="ECO:0000256" key="2">
    <source>
        <dbReference type="SAM" id="Phobius"/>
    </source>
</evidence>
<reference evidence="3" key="2">
    <citation type="submission" date="2021-09" db="EMBL/GenBank/DDBJ databases">
        <authorList>
            <person name="Gilroy R."/>
        </authorList>
    </citation>
    <scope>NUCLEOTIDE SEQUENCE</scope>
    <source>
        <strain evidence="3">CHK171-7178</strain>
    </source>
</reference>
<reference evidence="3" key="1">
    <citation type="journal article" date="2021" name="PeerJ">
        <title>Extensive microbial diversity within the chicken gut microbiome revealed by metagenomics and culture.</title>
        <authorList>
            <person name="Gilroy R."/>
            <person name="Ravi A."/>
            <person name="Getino M."/>
            <person name="Pursley I."/>
            <person name="Horton D.L."/>
            <person name="Alikhan N.F."/>
            <person name="Baker D."/>
            <person name="Gharbi K."/>
            <person name="Hall N."/>
            <person name="Watson M."/>
            <person name="Adriaenssens E.M."/>
            <person name="Foster-Nyarko E."/>
            <person name="Jarju S."/>
            <person name="Secka A."/>
            <person name="Antonio M."/>
            <person name="Oren A."/>
            <person name="Chaudhuri R.R."/>
            <person name="La Ragione R."/>
            <person name="Hildebrand F."/>
            <person name="Pallen M.J."/>
        </authorList>
    </citation>
    <scope>NUCLEOTIDE SEQUENCE</scope>
    <source>
        <strain evidence="3">CHK171-7178</strain>
    </source>
</reference>
<proteinExistence type="predicted"/>
<keyword evidence="2" id="KW-0472">Membrane</keyword>
<evidence type="ECO:0000313" key="4">
    <source>
        <dbReference type="Proteomes" id="UP000698173"/>
    </source>
</evidence>
<sequence length="214" mass="23593">MLVDINLLPERERERSQLLVGALAIIGAAVLVWLISLTLSNNFANETKTLENQLVSLQATQEEIRSELQQSESGDEKKVLAATVGWAEEYQFDTVPLLNELITLLPERGFFQNFNFTGPNLATVTVQFDTKPDSAYYSTRLKASPSISEIHLDSVTIDDSTDEETAESTTVLPRFIAVYSIQFVDNRISAEGTAEKMDENAEIPSTDEGVGSGD</sequence>
<protein>
    <submittedName>
        <fullName evidence="3">Fimbrial assembly protein</fullName>
    </submittedName>
</protein>
<keyword evidence="2" id="KW-1133">Transmembrane helix</keyword>
<gene>
    <name evidence="3" type="ORF">K8V56_13725</name>
</gene>
<dbReference type="Proteomes" id="UP000698173">
    <property type="component" value="Unassembled WGS sequence"/>
</dbReference>
<organism evidence="3 4">
    <name type="scientific">Sporosarcina psychrophila</name>
    <name type="common">Bacillus psychrophilus</name>
    <dbReference type="NCBI Taxonomy" id="1476"/>
    <lineage>
        <taxon>Bacteria</taxon>
        <taxon>Bacillati</taxon>
        <taxon>Bacillota</taxon>
        <taxon>Bacilli</taxon>
        <taxon>Bacillales</taxon>
        <taxon>Caryophanaceae</taxon>
        <taxon>Sporosarcina</taxon>
    </lineage>
</organism>
<feature type="region of interest" description="Disordered" evidence="1">
    <location>
        <begin position="194"/>
        <end position="214"/>
    </location>
</feature>
<evidence type="ECO:0000313" key="3">
    <source>
        <dbReference type="EMBL" id="HJF32817.1"/>
    </source>
</evidence>
<dbReference type="AlphaFoldDB" id="A0A921KE32"/>
<comment type="caution">
    <text evidence="3">The sequence shown here is derived from an EMBL/GenBank/DDBJ whole genome shotgun (WGS) entry which is preliminary data.</text>
</comment>
<name>A0A921KE32_SPOPS</name>
<dbReference type="EMBL" id="DYWT01000218">
    <property type="protein sequence ID" value="HJF32817.1"/>
    <property type="molecule type" value="Genomic_DNA"/>
</dbReference>
<evidence type="ECO:0000256" key="1">
    <source>
        <dbReference type="SAM" id="MobiDB-lite"/>
    </source>
</evidence>